<sequence>MTQAVITKIKSNSILLPKTWKGSKVLLRITDNTATITKVPKTSNIFSLQEIKAWRRLGKKVAKSTLNKALAKARE</sequence>
<evidence type="ECO:0000313" key="1">
    <source>
        <dbReference type="EMBL" id="OGE81427.1"/>
    </source>
</evidence>
<dbReference type="STRING" id="1817825.A2720_02710"/>
<evidence type="ECO:0000313" key="2">
    <source>
        <dbReference type="Proteomes" id="UP000178892"/>
    </source>
</evidence>
<comment type="caution">
    <text evidence="1">The sequence shown here is derived from an EMBL/GenBank/DDBJ whole genome shotgun (WGS) entry which is preliminary data.</text>
</comment>
<protein>
    <submittedName>
        <fullName evidence="1">Uncharacterized protein</fullName>
    </submittedName>
</protein>
<accession>A0A1F5NUT3</accession>
<reference evidence="1 2" key="1">
    <citation type="journal article" date="2016" name="Nat. Commun.">
        <title>Thousands of microbial genomes shed light on interconnected biogeochemical processes in an aquifer system.</title>
        <authorList>
            <person name="Anantharaman K."/>
            <person name="Brown C.T."/>
            <person name="Hug L.A."/>
            <person name="Sharon I."/>
            <person name="Castelle C.J."/>
            <person name="Probst A.J."/>
            <person name="Thomas B.C."/>
            <person name="Singh A."/>
            <person name="Wilkins M.J."/>
            <person name="Karaoz U."/>
            <person name="Brodie E.L."/>
            <person name="Williams K.H."/>
            <person name="Hubbard S.S."/>
            <person name="Banfield J.F."/>
        </authorList>
    </citation>
    <scope>NUCLEOTIDE SEQUENCE [LARGE SCALE GENOMIC DNA]</scope>
</reference>
<name>A0A1F5NUT3_9BACT</name>
<dbReference type="EMBL" id="MFEL01000008">
    <property type="protein sequence ID" value="OGE81427.1"/>
    <property type="molecule type" value="Genomic_DNA"/>
</dbReference>
<dbReference type="Proteomes" id="UP000178892">
    <property type="component" value="Unassembled WGS sequence"/>
</dbReference>
<gene>
    <name evidence="1" type="ORF">A2720_02710</name>
</gene>
<proteinExistence type="predicted"/>
<organism evidence="1 2">
    <name type="scientific">Candidatus Doudnabacteria bacterium RIFCSPHIGHO2_01_FULL_46_24</name>
    <dbReference type="NCBI Taxonomy" id="1817825"/>
    <lineage>
        <taxon>Bacteria</taxon>
        <taxon>Candidatus Doudnaibacteriota</taxon>
    </lineage>
</organism>
<dbReference type="AlphaFoldDB" id="A0A1F5NUT3"/>